<sequence>MSLIKKQLALAITLALGSTATQYAQALADMEPNSEWLSETPLEGQRQYVDAPIPAHDPALPVPEAFYFANHATSRNGLSVARLLDTTVQTLLASGQLTPWEEYELGNVLDYLSSQEPGKVGLALEQLAGSQNANLASATQKTTGWLTQSLLSAMRDLPAYAPGDNDSRLWVQGYGNTGTLSGEHGSAGLQQKNQGLVIGADWAVDHAWRLGVMGGKSVSDFGAKRFKSSLDSWHLGGYAIRQDGPLALRLGAVYSSHEGQNKRSVDIDFLDFKEQLTGQYTAQSQNAFAELGYQMGEGNISIEPFAGIGFQRYHRDRFKEKGGLTALNVDDQTQQNLSSTFGIRLATRYTLDDQMSLTPHLSTSWKRLYGDVGSAVRQSSRLYDEGGLNSDFTILGTSLDRNSLAWRTGLDLALSANHTLGVAYTGEVSTSSRGHGLMGQWQMSF</sequence>
<evidence type="ECO:0000313" key="2">
    <source>
        <dbReference type="Proteomes" id="UP001637618"/>
    </source>
</evidence>
<comment type="caution">
    <text evidence="1">The sequence shown here is derived from an EMBL/GenBank/DDBJ whole genome shotgun (WGS) entry which is preliminary data.</text>
</comment>
<proteinExistence type="predicted"/>
<gene>
    <name evidence="1" type="ORF">OOJ96_16000</name>
</gene>
<accession>A0ACC7PEX2</accession>
<dbReference type="EMBL" id="JAPEQY010000012">
    <property type="protein sequence ID" value="MFO2478908.1"/>
    <property type="molecule type" value="Genomic_DNA"/>
</dbReference>
<protein>
    <submittedName>
        <fullName evidence="1">Autotransporter outer membrane beta-barrel domain-containing protein</fullName>
    </submittedName>
</protein>
<evidence type="ECO:0000313" key="1">
    <source>
        <dbReference type="EMBL" id="MFO2478908.1"/>
    </source>
</evidence>
<reference evidence="1" key="1">
    <citation type="submission" date="2022-11" db="EMBL/GenBank/DDBJ databases">
        <title>Draft genome sequences of strains of Pseudomonas imrae sp. nov.</title>
        <authorList>
            <person name="Salva Serra F."/>
            <person name="Nimje P."/>
            <person name="Moore E.R.B."/>
            <person name="Marathe N.P."/>
        </authorList>
    </citation>
    <scope>NUCLEOTIDE SEQUENCE</scope>
    <source>
        <strain evidence="1">15FMM2</strain>
    </source>
</reference>
<organism evidence="1 2">
    <name type="scientific">Pseudomonas imrae</name>
    <dbReference type="NCBI Taxonomy" id="2992837"/>
    <lineage>
        <taxon>Bacteria</taxon>
        <taxon>Pseudomonadati</taxon>
        <taxon>Pseudomonadota</taxon>
        <taxon>Gammaproteobacteria</taxon>
        <taxon>Pseudomonadales</taxon>
        <taxon>Pseudomonadaceae</taxon>
        <taxon>Pseudomonas</taxon>
    </lineage>
</organism>
<name>A0ACC7PEX2_9PSED</name>
<keyword evidence="2" id="KW-1185">Reference proteome</keyword>
<dbReference type="Proteomes" id="UP001637618">
    <property type="component" value="Unassembled WGS sequence"/>
</dbReference>